<keyword evidence="1" id="KW-1133">Transmembrane helix</keyword>
<organism evidence="2 3">
    <name type="scientific">Vagococcus vulneris</name>
    <dbReference type="NCBI Taxonomy" id="1977869"/>
    <lineage>
        <taxon>Bacteria</taxon>
        <taxon>Bacillati</taxon>
        <taxon>Bacillota</taxon>
        <taxon>Bacilli</taxon>
        <taxon>Lactobacillales</taxon>
        <taxon>Enterococcaceae</taxon>
        <taxon>Vagococcus</taxon>
    </lineage>
</organism>
<name>A0A429ZZV3_9ENTE</name>
<accession>A0A429ZZV3</accession>
<reference evidence="2 3" key="1">
    <citation type="submission" date="2017-05" db="EMBL/GenBank/DDBJ databases">
        <title>Vagococcus spp. assemblies.</title>
        <authorList>
            <person name="Gulvik C.A."/>
        </authorList>
    </citation>
    <scope>NUCLEOTIDE SEQUENCE [LARGE SCALE GENOMIC DNA]</scope>
    <source>
        <strain evidence="2 3">SS1995</strain>
    </source>
</reference>
<feature type="transmembrane region" description="Helical" evidence="1">
    <location>
        <begin position="252"/>
        <end position="269"/>
    </location>
</feature>
<dbReference type="AlphaFoldDB" id="A0A429ZZV3"/>
<feature type="transmembrane region" description="Helical" evidence="1">
    <location>
        <begin position="341"/>
        <end position="361"/>
    </location>
</feature>
<feature type="transmembrane region" description="Helical" evidence="1">
    <location>
        <begin position="36"/>
        <end position="57"/>
    </location>
</feature>
<dbReference type="Proteomes" id="UP000287857">
    <property type="component" value="Unassembled WGS sequence"/>
</dbReference>
<feature type="transmembrane region" description="Helical" evidence="1">
    <location>
        <begin position="134"/>
        <end position="160"/>
    </location>
</feature>
<sequence>MTKKISYFRLFIYFFVMFYLLYMPELFQLFGLPIRSQLVVIFIDFVIAFRILFRLSLNRKTYFEWDRNSSFLIFGILLSALYFSFVALINGYNPRILQNLFIIFQLLPILYFLSRLSLFQFKMKDKFTFIFNIILFQCCTNILMLFIPSLKSIALQLYYMGRPENIFISSMRIYGISNDYTFFTPIFHGLMMGIALYLCLFEKSYKFLIYIPFLLITTLLNGRTGLFLGILLMIIVLVFYSSLKIQNQLKSILILAIMVVLLSFTVWIVKIYNNETYLWFMGSIMDFRTYIIYGEKTGNFSILSDMITLPKGIHLLFGSGYRVYREINGISNSDIGFINDLFMGGLMYCSILYGTYFLFIFRYKNSSLASIKKILISTMLITTFVISNFKGEASRGGLIIIGIILCKKLIDDVVDSEETNDKCNHPNI</sequence>
<evidence type="ECO:0000256" key="1">
    <source>
        <dbReference type="SAM" id="Phobius"/>
    </source>
</evidence>
<evidence type="ECO:0000313" key="3">
    <source>
        <dbReference type="Proteomes" id="UP000287857"/>
    </source>
</evidence>
<feature type="transmembrane region" description="Helical" evidence="1">
    <location>
        <begin position="69"/>
        <end position="90"/>
    </location>
</feature>
<keyword evidence="1" id="KW-0472">Membrane</keyword>
<keyword evidence="3" id="KW-1185">Reference proteome</keyword>
<dbReference type="RefSeq" id="WP_125983509.1">
    <property type="nucleotide sequence ID" value="NZ_NGJS01000004.1"/>
</dbReference>
<feature type="transmembrane region" description="Helical" evidence="1">
    <location>
        <begin position="207"/>
        <end position="240"/>
    </location>
</feature>
<feature type="transmembrane region" description="Helical" evidence="1">
    <location>
        <begin position="96"/>
        <end position="113"/>
    </location>
</feature>
<keyword evidence="1" id="KW-0812">Transmembrane</keyword>
<evidence type="ECO:0000313" key="2">
    <source>
        <dbReference type="EMBL" id="RST99571.1"/>
    </source>
</evidence>
<feature type="transmembrane region" description="Helical" evidence="1">
    <location>
        <begin position="7"/>
        <end position="24"/>
    </location>
</feature>
<proteinExistence type="predicted"/>
<dbReference type="EMBL" id="NGJS01000004">
    <property type="protein sequence ID" value="RST99571.1"/>
    <property type="molecule type" value="Genomic_DNA"/>
</dbReference>
<evidence type="ECO:0008006" key="4">
    <source>
        <dbReference type="Google" id="ProtNLM"/>
    </source>
</evidence>
<dbReference type="OrthoDB" id="2319427at2"/>
<protein>
    <recommendedName>
        <fullName evidence="4">Polysaccharide polymerase</fullName>
    </recommendedName>
</protein>
<gene>
    <name evidence="2" type="ORF">CBF37_04385</name>
</gene>
<comment type="caution">
    <text evidence="2">The sequence shown here is derived from an EMBL/GenBank/DDBJ whole genome shotgun (WGS) entry which is preliminary data.</text>
</comment>
<feature type="transmembrane region" description="Helical" evidence="1">
    <location>
        <begin position="180"/>
        <end position="200"/>
    </location>
</feature>